<keyword evidence="3" id="KW-1185">Reference proteome</keyword>
<protein>
    <submittedName>
        <fullName evidence="2">Metallophosphoesterase</fullName>
    </submittedName>
</protein>
<dbReference type="CDD" id="cd00838">
    <property type="entry name" value="MPP_superfamily"/>
    <property type="match status" value="1"/>
</dbReference>
<evidence type="ECO:0000259" key="1">
    <source>
        <dbReference type="Pfam" id="PF00149"/>
    </source>
</evidence>
<dbReference type="InterPro" id="IPR029052">
    <property type="entry name" value="Metallo-depent_PP-like"/>
</dbReference>
<organism evidence="2 3">
    <name type="scientific">Methylomonas subterranea</name>
    <dbReference type="NCBI Taxonomy" id="2952225"/>
    <lineage>
        <taxon>Bacteria</taxon>
        <taxon>Pseudomonadati</taxon>
        <taxon>Pseudomonadota</taxon>
        <taxon>Gammaproteobacteria</taxon>
        <taxon>Methylococcales</taxon>
        <taxon>Methylococcaceae</taxon>
        <taxon>Methylomonas</taxon>
    </lineage>
</organism>
<dbReference type="Pfam" id="PF00149">
    <property type="entry name" value="Metallophos"/>
    <property type="match status" value="1"/>
</dbReference>
<comment type="caution">
    <text evidence="2">The sequence shown here is derived from an EMBL/GenBank/DDBJ whole genome shotgun (WGS) entry which is preliminary data.</text>
</comment>
<proteinExistence type="predicted"/>
<reference evidence="2 3" key="1">
    <citation type="submission" date="2022-07" db="EMBL/GenBank/DDBJ databases">
        <title>Methylomonas rivi sp. nov., Methylomonas rosea sp. nov., Methylomonas aureus sp. nov. and Methylomonas subterranea sp. nov., four novel methanotrophs isolated from a freshwater creek and the deep terrestrial subsurface.</title>
        <authorList>
            <person name="Abin C."/>
            <person name="Sankaranarayanan K."/>
            <person name="Garner C."/>
            <person name="Sindelar R."/>
            <person name="Kotary K."/>
            <person name="Garner R."/>
            <person name="Barclay S."/>
            <person name="Lawson P."/>
            <person name="Krumholz L."/>
        </authorList>
    </citation>
    <scope>NUCLEOTIDE SEQUENCE [LARGE SCALE GENOMIC DNA]</scope>
    <source>
        <strain evidence="2 3">SURF-2</strain>
    </source>
</reference>
<dbReference type="SUPFAM" id="SSF56300">
    <property type="entry name" value="Metallo-dependent phosphatases"/>
    <property type="match status" value="1"/>
</dbReference>
<evidence type="ECO:0000313" key="2">
    <source>
        <dbReference type="EMBL" id="MCQ8103493.1"/>
    </source>
</evidence>
<name>A0ABT1TDG4_9GAMM</name>
<dbReference type="Gene3D" id="3.60.21.10">
    <property type="match status" value="1"/>
</dbReference>
<dbReference type="InterPro" id="IPR004843">
    <property type="entry name" value="Calcineurin-like_PHP"/>
</dbReference>
<accession>A0ABT1TDG4</accession>
<dbReference type="EMBL" id="JANIBJ010000007">
    <property type="protein sequence ID" value="MCQ8103493.1"/>
    <property type="molecule type" value="Genomic_DNA"/>
</dbReference>
<dbReference type="Proteomes" id="UP001524499">
    <property type="component" value="Unassembled WGS sequence"/>
</dbReference>
<gene>
    <name evidence="2" type="ORF">NP590_05185</name>
</gene>
<feature type="domain" description="Calcineurin-like phosphoesterase" evidence="1">
    <location>
        <begin position="64"/>
        <end position="175"/>
    </location>
</feature>
<sequence length="364" mass="40728">MSTIAGRSFSKIFAAEAGLMPVNVKKPLLKNIALLAAFCTAGCVQPVLAGPQQQNAQGHGKFEFALIGDVPYNEVDFWKLDNVIAEINADQQLKWVLHAGDIKNGSTLCSDEMFLDRLQRFSSFKKPFILTPGDNEWTDCHRANNGGYQPLERLSKLREVFYPLPGQTLGRKTMRVETQADDAQYAEFVENVRWKEQNVMFATLHIVGSNNALANFAGRTAADNEEVVRRIEAARAWIGETFAKATAENARGVLLMFQANPGFELAKGNSGRRGFEEILADLEREIVDFKKPVALVHGDSHYFRVDKPMLGAISKRRIENATRIETFGADDVHWLRVEVDPNSAEVFSVHQEIVETNLEQHPQP</sequence>
<evidence type="ECO:0000313" key="3">
    <source>
        <dbReference type="Proteomes" id="UP001524499"/>
    </source>
</evidence>
<dbReference type="RefSeq" id="WP_256601198.1">
    <property type="nucleotide sequence ID" value="NZ_JANIBJ010000007.1"/>
</dbReference>